<name>A0A4U5PJU3_STECR</name>
<proteinExistence type="predicted"/>
<sequence length="88" mass="9915">MRRTVDETHFAGPDRIHFRREPFEPGERLLSGRILKSKKPLVRSMISSSMTHTRDGKKSQAFNKIAILAGEFSQAFEASLTAKAKLLS</sequence>
<keyword evidence="2" id="KW-1185">Reference proteome</keyword>
<reference evidence="1 2" key="1">
    <citation type="journal article" date="2015" name="Genome Biol.">
        <title>Comparative genomics of Steinernema reveals deeply conserved gene regulatory networks.</title>
        <authorList>
            <person name="Dillman A.R."/>
            <person name="Macchietto M."/>
            <person name="Porter C.F."/>
            <person name="Rogers A."/>
            <person name="Williams B."/>
            <person name="Antoshechkin I."/>
            <person name="Lee M.M."/>
            <person name="Goodwin Z."/>
            <person name="Lu X."/>
            <person name="Lewis E.E."/>
            <person name="Goodrich-Blair H."/>
            <person name="Stock S.P."/>
            <person name="Adams B.J."/>
            <person name="Sternberg P.W."/>
            <person name="Mortazavi A."/>
        </authorList>
    </citation>
    <scope>NUCLEOTIDE SEQUENCE [LARGE SCALE GENOMIC DNA]</scope>
    <source>
        <strain evidence="1 2">ALL</strain>
    </source>
</reference>
<dbReference type="Proteomes" id="UP000298663">
    <property type="component" value="Unassembled WGS sequence"/>
</dbReference>
<evidence type="ECO:0000313" key="2">
    <source>
        <dbReference type="Proteomes" id="UP000298663"/>
    </source>
</evidence>
<evidence type="ECO:0000313" key="1">
    <source>
        <dbReference type="EMBL" id="TKR96474.1"/>
    </source>
</evidence>
<dbReference type="EMBL" id="AZBU02000002">
    <property type="protein sequence ID" value="TKR96474.1"/>
    <property type="molecule type" value="Genomic_DNA"/>
</dbReference>
<dbReference type="AlphaFoldDB" id="A0A4U5PJU3"/>
<accession>A0A4U5PJU3</accession>
<reference evidence="1 2" key="2">
    <citation type="journal article" date="2019" name="G3 (Bethesda)">
        <title>Hybrid Assembly of the Genome of the Entomopathogenic Nematode Steinernema carpocapsae Identifies the X-Chromosome.</title>
        <authorList>
            <person name="Serra L."/>
            <person name="Macchietto M."/>
            <person name="Macias-Munoz A."/>
            <person name="McGill C.J."/>
            <person name="Rodriguez I.M."/>
            <person name="Rodriguez B."/>
            <person name="Murad R."/>
            <person name="Mortazavi A."/>
        </authorList>
    </citation>
    <scope>NUCLEOTIDE SEQUENCE [LARGE SCALE GENOMIC DNA]</scope>
    <source>
        <strain evidence="1 2">ALL</strain>
    </source>
</reference>
<organism evidence="1 2">
    <name type="scientific">Steinernema carpocapsae</name>
    <name type="common">Entomopathogenic nematode</name>
    <dbReference type="NCBI Taxonomy" id="34508"/>
    <lineage>
        <taxon>Eukaryota</taxon>
        <taxon>Metazoa</taxon>
        <taxon>Ecdysozoa</taxon>
        <taxon>Nematoda</taxon>
        <taxon>Chromadorea</taxon>
        <taxon>Rhabditida</taxon>
        <taxon>Tylenchina</taxon>
        <taxon>Panagrolaimomorpha</taxon>
        <taxon>Strongyloidoidea</taxon>
        <taxon>Steinernematidae</taxon>
        <taxon>Steinernema</taxon>
    </lineage>
</organism>
<gene>
    <name evidence="1" type="ORF">L596_010484</name>
</gene>
<comment type="caution">
    <text evidence="1">The sequence shown here is derived from an EMBL/GenBank/DDBJ whole genome shotgun (WGS) entry which is preliminary data.</text>
</comment>
<protein>
    <submittedName>
        <fullName evidence="1">Uncharacterized protein</fullName>
    </submittedName>
</protein>